<feature type="compositionally biased region" description="Polar residues" evidence="1">
    <location>
        <begin position="46"/>
        <end position="55"/>
    </location>
</feature>
<dbReference type="Proteomes" id="UP000824540">
    <property type="component" value="Unassembled WGS sequence"/>
</dbReference>
<sequence>SASPAPSRTTAGHPRARATTRSNSESASSKGRPGEDFDMNEYEVLSTEQCESQEMQFFPTEPPATPTTPDPPATPSAPPLFSAPGAEVEERGKVEETRASPPHPKLPPPRVLRLRPRSKSAPSVNSGTM</sequence>
<evidence type="ECO:0000256" key="1">
    <source>
        <dbReference type="SAM" id="MobiDB-lite"/>
    </source>
</evidence>
<dbReference type="AlphaFoldDB" id="A0A8T2NLR3"/>
<feature type="compositionally biased region" description="Pro residues" evidence="1">
    <location>
        <begin position="101"/>
        <end position="110"/>
    </location>
</feature>
<accession>A0A8T2NLR3</accession>
<dbReference type="EMBL" id="JAFBMS010000065">
    <property type="protein sequence ID" value="KAG9338572.1"/>
    <property type="molecule type" value="Genomic_DNA"/>
</dbReference>
<feature type="compositionally biased region" description="Polar residues" evidence="1">
    <location>
        <begin position="19"/>
        <end position="29"/>
    </location>
</feature>
<feature type="region of interest" description="Disordered" evidence="1">
    <location>
        <begin position="1"/>
        <end position="129"/>
    </location>
</feature>
<feature type="compositionally biased region" description="Pro residues" evidence="1">
    <location>
        <begin position="60"/>
        <end position="78"/>
    </location>
</feature>
<gene>
    <name evidence="2" type="ORF">JZ751_025630</name>
</gene>
<comment type="caution">
    <text evidence="2">The sequence shown here is derived from an EMBL/GenBank/DDBJ whole genome shotgun (WGS) entry which is preliminary data.</text>
</comment>
<evidence type="ECO:0000313" key="2">
    <source>
        <dbReference type="EMBL" id="KAG9338572.1"/>
    </source>
</evidence>
<feature type="non-terminal residue" evidence="2">
    <location>
        <position position="129"/>
    </location>
</feature>
<name>A0A8T2NLR3_9TELE</name>
<feature type="compositionally biased region" description="Polar residues" evidence="1">
    <location>
        <begin position="1"/>
        <end position="10"/>
    </location>
</feature>
<feature type="compositionally biased region" description="Polar residues" evidence="1">
    <location>
        <begin position="120"/>
        <end position="129"/>
    </location>
</feature>
<organism evidence="2 3">
    <name type="scientific">Albula glossodonta</name>
    <name type="common">roundjaw bonefish</name>
    <dbReference type="NCBI Taxonomy" id="121402"/>
    <lineage>
        <taxon>Eukaryota</taxon>
        <taxon>Metazoa</taxon>
        <taxon>Chordata</taxon>
        <taxon>Craniata</taxon>
        <taxon>Vertebrata</taxon>
        <taxon>Euteleostomi</taxon>
        <taxon>Actinopterygii</taxon>
        <taxon>Neopterygii</taxon>
        <taxon>Teleostei</taxon>
        <taxon>Albuliformes</taxon>
        <taxon>Albulidae</taxon>
        <taxon>Albula</taxon>
    </lineage>
</organism>
<keyword evidence="3" id="KW-1185">Reference proteome</keyword>
<feature type="compositionally biased region" description="Basic and acidic residues" evidence="1">
    <location>
        <begin position="88"/>
        <end position="98"/>
    </location>
</feature>
<proteinExistence type="predicted"/>
<evidence type="ECO:0000313" key="3">
    <source>
        <dbReference type="Proteomes" id="UP000824540"/>
    </source>
</evidence>
<reference evidence="2" key="1">
    <citation type="thesis" date="2021" institute="BYU ScholarsArchive" country="Provo, UT, USA">
        <title>Applications of and Algorithms for Genome Assembly and Genomic Analyses with an Emphasis on Marine Teleosts.</title>
        <authorList>
            <person name="Pickett B.D."/>
        </authorList>
    </citation>
    <scope>NUCLEOTIDE SEQUENCE</scope>
    <source>
        <strain evidence="2">HI-2016</strain>
    </source>
</reference>
<protein>
    <submittedName>
        <fullName evidence="2">Uncharacterized protein</fullName>
    </submittedName>
</protein>